<dbReference type="Gene3D" id="1.10.510.10">
    <property type="entry name" value="Transferase(Phosphotransferase) domain 1"/>
    <property type="match status" value="1"/>
</dbReference>
<dbReference type="PROSITE" id="PS50011">
    <property type="entry name" value="PROTEIN_KINASE_DOM"/>
    <property type="match status" value="1"/>
</dbReference>
<keyword evidence="2" id="KW-0217">Developmental protein</keyword>
<dbReference type="EMBL" id="AMQN01000172">
    <property type="status" value="NOT_ANNOTATED_CDS"/>
    <property type="molecule type" value="Genomic_DNA"/>
</dbReference>
<reference evidence="15" key="1">
    <citation type="submission" date="2012-12" db="EMBL/GenBank/DDBJ databases">
        <authorList>
            <person name="Hellsten U."/>
            <person name="Grimwood J."/>
            <person name="Chapman J.A."/>
            <person name="Shapiro H."/>
            <person name="Aerts A."/>
            <person name="Otillar R.P."/>
            <person name="Terry A.Y."/>
            <person name="Boore J.L."/>
            <person name="Simakov O."/>
            <person name="Marletaz F."/>
            <person name="Cho S.-J."/>
            <person name="Edsinger-Gonzales E."/>
            <person name="Havlak P."/>
            <person name="Kuo D.-H."/>
            <person name="Larsson T."/>
            <person name="Lv J."/>
            <person name="Arendt D."/>
            <person name="Savage R."/>
            <person name="Osoegawa K."/>
            <person name="de Jong P."/>
            <person name="Lindberg D.R."/>
            <person name="Seaver E.C."/>
            <person name="Weisblat D.A."/>
            <person name="Putnam N.H."/>
            <person name="Grigoriev I.V."/>
            <person name="Rokhsar D.S."/>
        </authorList>
    </citation>
    <scope>NUCLEOTIDE SEQUENCE</scope>
    <source>
        <strain evidence="15">I ESC-2004</strain>
    </source>
</reference>
<evidence type="ECO:0000313" key="15">
    <source>
        <dbReference type="Proteomes" id="UP000014760"/>
    </source>
</evidence>
<dbReference type="PANTHER" id="PTHR24346:SF102">
    <property type="entry name" value="TESTIS-SPECIFIC SERINE_THREONINE-PROTEIN KINASE 1"/>
    <property type="match status" value="1"/>
</dbReference>
<organism evidence="14 15">
    <name type="scientific">Capitella teleta</name>
    <name type="common">Polychaete worm</name>
    <dbReference type="NCBI Taxonomy" id="283909"/>
    <lineage>
        <taxon>Eukaryota</taxon>
        <taxon>Metazoa</taxon>
        <taxon>Spiralia</taxon>
        <taxon>Lophotrochozoa</taxon>
        <taxon>Annelida</taxon>
        <taxon>Polychaeta</taxon>
        <taxon>Sedentaria</taxon>
        <taxon>Scolecida</taxon>
        <taxon>Capitellidae</taxon>
        <taxon>Capitella</taxon>
    </lineage>
</organism>
<evidence type="ECO:0000256" key="6">
    <source>
        <dbReference type="ARBA" id="ARBA00022782"/>
    </source>
</evidence>
<keyword evidence="4" id="KW-0479">Metal-binding</keyword>
<dbReference type="GO" id="GO:0050321">
    <property type="term" value="F:tau-protein kinase activity"/>
    <property type="evidence" value="ECO:0007669"/>
    <property type="project" value="TreeGrafter"/>
</dbReference>
<keyword evidence="10" id="KW-0744">Spermatogenesis</keyword>
<dbReference type="GO" id="GO:0035556">
    <property type="term" value="P:intracellular signal transduction"/>
    <property type="evidence" value="ECO:0007669"/>
    <property type="project" value="TreeGrafter"/>
</dbReference>
<dbReference type="GO" id="GO:0000226">
    <property type="term" value="P:microtubule cytoskeleton organization"/>
    <property type="evidence" value="ECO:0007669"/>
    <property type="project" value="TreeGrafter"/>
</dbReference>
<dbReference type="PROSITE" id="PS00107">
    <property type="entry name" value="PROTEIN_KINASE_ATP"/>
    <property type="match status" value="1"/>
</dbReference>
<evidence type="ECO:0000256" key="9">
    <source>
        <dbReference type="ARBA" id="ARBA00022843"/>
    </source>
</evidence>
<dbReference type="Pfam" id="PF00069">
    <property type="entry name" value="Pkinase"/>
    <property type="match status" value="1"/>
</dbReference>
<keyword evidence="6" id="KW-0221">Differentiation</keyword>
<evidence type="ECO:0000256" key="10">
    <source>
        <dbReference type="ARBA" id="ARBA00022871"/>
    </source>
</evidence>
<keyword evidence="12" id="KW-0808">Transferase</keyword>
<evidence type="ECO:0000313" key="14">
    <source>
        <dbReference type="EnsemblMetazoa" id="CapteP111818"/>
    </source>
</evidence>
<dbReference type="GO" id="GO:0030154">
    <property type="term" value="P:cell differentiation"/>
    <property type="evidence" value="ECO:0007669"/>
    <property type="project" value="UniProtKB-KW"/>
</dbReference>
<dbReference type="EnsemblMetazoa" id="CapteT111818">
    <property type="protein sequence ID" value="CapteP111818"/>
    <property type="gene ID" value="CapteG111818"/>
</dbReference>
<keyword evidence="3" id="KW-0597">Phosphoprotein</keyword>
<comment type="similarity">
    <text evidence="12">Belongs to the protein kinase superfamily.</text>
</comment>
<dbReference type="PROSITE" id="PS00108">
    <property type="entry name" value="PROTEIN_KINASE_ST"/>
    <property type="match status" value="1"/>
</dbReference>
<comment type="cofactor">
    <cofactor evidence="1">
        <name>Mg(2+)</name>
        <dbReference type="ChEBI" id="CHEBI:18420"/>
    </cofactor>
</comment>
<dbReference type="InterPro" id="IPR008271">
    <property type="entry name" value="Ser/Thr_kinase_AS"/>
</dbReference>
<dbReference type="SUPFAM" id="SSF56112">
    <property type="entry name" value="Protein kinase-like (PK-like)"/>
    <property type="match status" value="1"/>
</dbReference>
<dbReference type="HOGENOM" id="CLU_000288_63_0_1"/>
<sequence length="260" mass="29490">MGFTKYIAGDIIGVGSYAKVKIAYAEKFKQSVALKIVDQNKAPVSFLKKFLPRELNVLSKIHHPNIIQFYECFSHGAKIVMVMELAKYGDLLELIKVEKRLGPNKANLIFKQIADGVEYLHFNKIVHRDLKCENILLAENLIVKIGDFGFSRFFDEDDMLHTACGSLAYSSPELLRGYLYAGPPCDIWSMGVILFTAVCGIMPFKENNLRSLVAKQESKSWDFPESRVLGEELTMLIEGMLEPDTDTRLSIQEVQESEWL</sequence>
<evidence type="ECO:0000256" key="7">
    <source>
        <dbReference type="ARBA" id="ARBA00022840"/>
    </source>
</evidence>
<evidence type="ECO:0000259" key="13">
    <source>
        <dbReference type="PROSITE" id="PS50011"/>
    </source>
</evidence>
<evidence type="ECO:0000256" key="5">
    <source>
        <dbReference type="ARBA" id="ARBA00022741"/>
    </source>
</evidence>
<feature type="binding site" evidence="11">
    <location>
        <position position="35"/>
    </location>
    <ligand>
        <name>ATP</name>
        <dbReference type="ChEBI" id="CHEBI:30616"/>
    </ligand>
</feature>
<keyword evidence="12" id="KW-0723">Serine/threonine-protein kinase</keyword>
<accession>X1YV62</accession>
<dbReference type="PANTHER" id="PTHR24346">
    <property type="entry name" value="MAP/MICROTUBULE AFFINITY-REGULATING KINASE"/>
    <property type="match status" value="1"/>
</dbReference>
<dbReference type="InterPro" id="IPR017441">
    <property type="entry name" value="Protein_kinase_ATP_BS"/>
</dbReference>
<keyword evidence="9" id="KW-0832">Ubl conjugation</keyword>
<keyword evidence="8" id="KW-0460">Magnesium</keyword>
<keyword evidence="7 11" id="KW-0067">ATP-binding</keyword>
<reference evidence="15" key="2">
    <citation type="journal article" date="2013" name="Nature">
        <title>Insights into bilaterian evolution from three spiralian genomes.</title>
        <authorList>
            <person name="Simakov O."/>
            <person name="Marletaz F."/>
            <person name="Cho S.J."/>
            <person name="Edsinger-Gonzales E."/>
            <person name="Havlak P."/>
            <person name="Hellsten U."/>
            <person name="Kuo D.H."/>
            <person name="Larsson T."/>
            <person name="Lv J."/>
            <person name="Arendt D."/>
            <person name="Savage R."/>
            <person name="Osoegawa K."/>
            <person name="de Jong P."/>
            <person name="Grimwood J."/>
            <person name="Chapman J.A."/>
            <person name="Shapiro H."/>
            <person name="Aerts A."/>
            <person name="Otillar R.P."/>
            <person name="Terry A.Y."/>
            <person name="Boore J.L."/>
            <person name="Grigoriev I.V."/>
            <person name="Lindberg D.R."/>
            <person name="Seaver E.C."/>
            <person name="Weisblat D.A."/>
            <person name="Putnam N.H."/>
            <person name="Rokhsar D.S."/>
        </authorList>
    </citation>
    <scope>NUCLEOTIDE SEQUENCE</scope>
    <source>
        <strain evidence="15">I ESC-2004</strain>
    </source>
</reference>
<keyword evidence="5 11" id="KW-0547">Nucleotide-binding</keyword>
<dbReference type="GO" id="GO:0007283">
    <property type="term" value="P:spermatogenesis"/>
    <property type="evidence" value="ECO:0007669"/>
    <property type="project" value="UniProtKB-KW"/>
</dbReference>
<dbReference type="GO" id="GO:0005524">
    <property type="term" value="F:ATP binding"/>
    <property type="evidence" value="ECO:0007669"/>
    <property type="project" value="UniProtKB-UniRule"/>
</dbReference>
<dbReference type="PIRSF" id="PIRSF000654">
    <property type="entry name" value="Integrin-linked_kinase"/>
    <property type="match status" value="1"/>
</dbReference>
<proteinExistence type="inferred from homology"/>
<dbReference type="GO" id="GO:0005737">
    <property type="term" value="C:cytoplasm"/>
    <property type="evidence" value="ECO:0007669"/>
    <property type="project" value="TreeGrafter"/>
</dbReference>
<evidence type="ECO:0000256" key="2">
    <source>
        <dbReference type="ARBA" id="ARBA00022473"/>
    </source>
</evidence>
<reference evidence="14" key="3">
    <citation type="submission" date="2015-06" db="UniProtKB">
        <authorList>
            <consortium name="EnsemblMetazoa"/>
        </authorList>
    </citation>
    <scope>IDENTIFICATION</scope>
</reference>
<dbReference type="Proteomes" id="UP000014760">
    <property type="component" value="Unassembled WGS sequence"/>
</dbReference>
<evidence type="ECO:0000256" key="12">
    <source>
        <dbReference type="RuleBase" id="RU000304"/>
    </source>
</evidence>
<keyword evidence="15" id="KW-1185">Reference proteome</keyword>
<dbReference type="GO" id="GO:0000287">
    <property type="term" value="F:magnesium ion binding"/>
    <property type="evidence" value="ECO:0007669"/>
    <property type="project" value="UniProtKB-ARBA"/>
</dbReference>
<dbReference type="AlphaFoldDB" id="X1YV62"/>
<dbReference type="OMA" id="MQPKAWG"/>
<dbReference type="InterPro" id="IPR000719">
    <property type="entry name" value="Prot_kinase_dom"/>
</dbReference>
<protein>
    <recommendedName>
        <fullName evidence="13">Protein kinase domain-containing protein</fullName>
    </recommendedName>
</protein>
<dbReference type="SMART" id="SM00220">
    <property type="entry name" value="S_TKc"/>
    <property type="match status" value="1"/>
</dbReference>
<evidence type="ECO:0000256" key="4">
    <source>
        <dbReference type="ARBA" id="ARBA00022723"/>
    </source>
</evidence>
<dbReference type="FunFam" id="1.10.510.10:FF:000658">
    <property type="entry name" value="Protein CBG12184"/>
    <property type="match status" value="1"/>
</dbReference>
<dbReference type="OrthoDB" id="541276at2759"/>
<dbReference type="InterPro" id="IPR011009">
    <property type="entry name" value="Kinase-like_dom_sf"/>
</dbReference>
<keyword evidence="12" id="KW-0418">Kinase</keyword>
<evidence type="ECO:0000256" key="3">
    <source>
        <dbReference type="ARBA" id="ARBA00022553"/>
    </source>
</evidence>
<name>X1YV62_CAPTE</name>
<evidence type="ECO:0000256" key="8">
    <source>
        <dbReference type="ARBA" id="ARBA00022842"/>
    </source>
</evidence>
<feature type="domain" description="Protein kinase" evidence="13">
    <location>
        <begin position="6"/>
        <end position="260"/>
    </location>
</feature>
<evidence type="ECO:0000256" key="1">
    <source>
        <dbReference type="ARBA" id="ARBA00001946"/>
    </source>
</evidence>
<evidence type="ECO:0000256" key="11">
    <source>
        <dbReference type="PROSITE-ProRule" id="PRU10141"/>
    </source>
</evidence>